<feature type="transmembrane region" description="Helical" evidence="7">
    <location>
        <begin position="253"/>
        <end position="277"/>
    </location>
</feature>
<evidence type="ECO:0000256" key="3">
    <source>
        <dbReference type="ARBA" id="ARBA00022989"/>
    </source>
</evidence>
<dbReference type="SMR" id="A0A7I8WVW6"/>
<keyword evidence="2 7" id="KW-0812">Transmembrane</keyword>
<organism evidence="8 9">
    <name type="scientific">Bursaphelenchus xylophilus</name>
    <name type="common">Pinewood nematode worm</name>
    <name type="synonym">Aphelenchoides xylophilus</name>
    <dbReference type="NCBI Taxonomy" id="6326"/>
    <lineage>
        <taxon>Eukaryota</taxon>
        <taxon>Metazoa</taxon>
        <taxon>Ecdysozoa</taxon>
        <taxon>Nematoda</taxon>
        <taxon>Chromadorea</taxon>
        <taxon>Rhabditida</taxon>
        <taxon>Tylenchina</taxon>
        <taxon>Tylenchomorpha</taxon>
        <taxon>Aphelenchoidea</taxon>
        <taxon>Aphelenchoididae</taxon>
        <taxon>Bursaphelenchus</taxon>
    </lineage>
</organism>
<dbReference type="InterPro" id="IPR029063">
    <property type="entry name" value="SAM-dependent_MTases_sf"/>
</dbReference>
<dbReference type="InterPro" id="IPR007757">
    <property type="entry name" value="MT-A70-like"/>
</dbReference>
<evidence type="ECO:0000313" key="8">
    <source>
        <dbReference type="EMBL" id="CAD5215839.1"/>
    </source>
</evidence>
<feature type="transmembrane region" description="Helical" evidence="7">
    <location>
        <begin position="38"/>
        <end position="59"/>
    </location>
</feature>
<comment type="subcellular location">
    <subcellularLocation>
        <location evidence="1">Membrane</location>
        <topology evidence="1">Multi-pass membrane protein</topology>
    </subcellularLocation>
</comment>
<sequence>MYLKVVSTCISVVVLVLSSLAPYLGLKRRSSEYLNSPLSAILNCFGCGIFLATCFLGLFPHLQMNERTIKKKLNISIAVSDEKSDFRSIFLDTNLVVLFGFLLIVILEQLTTICMNEDDSRRTNGAMISLSKKRTEVGDSHRQDSEPLVNLTDSDSDNDDFGRIEFRTVEAESHDAHAGHSHNVILANKSTMHVVLLIFALSIHSIFEGIALGAQQTNEDFVKFLISVMLHEVLCSFAFGVKLAQQNVSRNMGFASIICLSMSIPSGILLMGCLSLFEPTTAAILKFVLEGFAAGIFIYVACIEMLSHELADDRIKLKKAFSLFAEESCRTMKDEEILKWDDLPFFKSIYDDAGFSEVPRPEFYEINSPFGMMTQKTPSKSSKRLSPHDFINTECDYLSKVCSEHLNLTVAFNPAANLTATNLYLNEPIFPTYNLASTSLGYCSLEDGNVINSHQDEPKLYENTSNKVLKAYLTNRTFYIPPRSRFVISDISICHHLIYRGESFDCIVMDPAWPNKAVRRQKTYAAVTFDLINSIPIDGLLSDDGIVMVWVTNSPTVRSWTQEFLQNWGLTECGEIFWVKTTKAGAPVYSFNRTHKMPYEKVILASREHCREKYSNLVTTKVIMSIPNASASRKPPISHILKDKIGGLGVAPVQNIVHSRNGRRLGITPFLPSPRRDSAAGEEEDKT</sequence>
<feature type="transmembrane region" description="Helical" evidence="7">
    <location>
        <begin position="6"/>
        <end position="26"/>
    </location>
</feature>
<reference evidence="8" key="1">
    <citation type="submission" date="2020-09" db="EMBL/GenBank/DDBJ databases">
        <authorList>
            <person name="Kikuchi T."/>
        </authorList>
    </citation>
    <scope>NUCLEOTIDE SEQUENCE</scope>
    <source>
        <strain evidence="8">Ka4C1</strain>
    </source>
</reference>
<dbReference type="Pfam" id="PF05063">
    <property type="entry name" value="MT-A70"/>
    <property type="match status" value="1"/>
</dbReference>
<gene>
    <name evidence="8" type="ORF">BXYJ_LOCUS4230</name>
</gene>
<evidence type="ECO:0000256" key="6">
    <source>
        <dbReference type="SAM" id="MobiDB-lite"/>
    </source>
</evidence>
<feature type="transmembrane region" description="Helical" evidence="7">
    <location>
        <begin position="194"/>
        <end position="215"/>
    </location>
</feature>
<dbReference type="GO" id="GO:0005886">
    <property type="term" value="C:plasma membrane"/>
    <property type="evidence" value="ECO:0007669"/>
    <property type="project" value="TreeGrafter"/>
</dbReference>
<dbReference type="EMBL" id="CAJFDI010000002">
    <property type="protein sequence ID" value="CAD5215839.1"/>
    <property type="molecule type" value="Genomic_DNA"/>
</dbReference>
<dbReference type="InterPro" id="IPR003689">
    <property type="entry name" value="ZIP"/>
</dbReference>
<comment type="caution">
    <text evidence="8">The sequence shown here is derived from an EMBL/GenBank/DDBJ whole genome shotgun (WGS) entry which is preliminary data.</text>
</comment>
<dbReference type="PROSITE" id="PS51143">
    <property type="entry name" value="MT_A70"/>
    <property type="match status" value="1"/>
</dbReference>
<dbReference type="Proteomes" id="UP000659654">
    <property type="component" value="Unassembled WGS sequence"/>
</dbReference>
<dbReference type="AlphaFoldDB" id="A0A7I8WVW6"/>
<protein>
    <submittedName>
        <fullName evidence="8">(pine wood nematode) hypothetical protein</fullName>
    </submittedName>
</protein>
<dbReference type="PANTHER" id="PTHR11040:SF208">
    <property type="entry name" value="ZINC_IRON PERMEASE"/>
    <property type="match status" value="1"/>
</dbReference>
<keyword evidence="3 7" id="KW-1133">Transmembrane helix</keyword>
<dbReference type="Pfam" id="PF02535">
    <property type="entry name" value="Zip"/>
    <property type="match status" value="1"/>
</dbReference>
<accession>A0A7I8WVW6</accession>
<keyword evidence="9" id="KW-1185">Reference proteome</keyword>
<feature type="region of interest" description="Disordered" evidence="6">
    <location>
        <begin position="667"/>
        <end position="687"/>
    </location>
</feature>
<evidence type="ECO:0000256" key="7">
    <source>
        <dbReference type="SAM" id="Phobius"/>
    </source>
</evidence>
<feature type="transmembrane region" description="Helical" evidence="7">
    <location>
        <begin position="221"/>
        <end position="241"/>
    </location>
</feature>
<keyword evidence="4 7" id="KW-0472">Membrane</keyword>
<feature type="transmembrane region" description="Helical" evidence="7">
    <location>
        <begin position="89"/>
        <end position="107"/>
    </location>
</feature>
<evidence type="ECO:0000256" key="1">
    <source>
        <dbReference type="ARBA" id="ARBA00004141"/>
    </source>
</evidence>
<name>A0A7I8WVW6_BURXY</name>
<dbReference type="OrthoDB" id="448280at2759"/>
<dbReference type="Proteomes" id="UP000582659">
    <property type="component" value="Unassembled WGS sequence"/>
</dbReference>
<evidence type="ECO:0000256" key="2">
    <source>
        <dbReference type="ARBA" id="ARBA00022692"/>
    </source>
</evidence>
<evidence type="ECO:0000256" key="5">
    <source>
        <dbReference type="PROSITE-ProRule" id="PRU00489"/>
    </source>
</evidence>
<dbReference type="SUPFAM" id="SSF53335">
    <property type="entry name" value="S-adenosyl-L-methionine-dependent methyltransferases"/>
    <property type="match status" value="1"/>
</dbReference>
<dbReference type="EMBL" id="CAJFCV020000002">
    <property type="protein sequence ID" value="CAG9098072.1"/>
    <property type="molecule type" value="Genomic_DNA"/>
</dbReference>
<comment type="similarity">
    <text evidence="5">Belongs to the MT-A70-like family.</text>
</comment>
<feature type="transmembrane region" description="Helical" evidence="7">
    <location>
        <begin position="283"/>
        <end position="306"/>
    </location>
</feature>
<dbReference type="PANTHER" id="PTHR11040">
    <property type="entry name" value="ZINC/IRON TRANSPORTER"/>
    <property type="match status" value="1"/>
</dbReference>
<proteinExistence type="inferred from homology"/>
<evidence type="ECO:0000256" key="4">
    <source>
        <dbReference type="ARBA" id="ARBA00023136"/>
    </source>
</evidence>
<dbReference type="GO" id="GO:0005385">
    <property type="term" value="F:zinc ion transmembrane transporter activity"/>
    <property type="evidence" value="ECO:0007669"/>
    <property type="project" value="TreeGrafter"/>
</dbReference>
<evidence type="ECO:0000313" key="9">
    <source>
        <dbReference type="Proteomes" id="UP000659654"/>
    </source>
</evidence>
<feature type="compositionally biased region" description="Basic and acidic residues" evidence="6">
    <location>
        <begin position="674"/>
        <end position="687"/>
    </location>
</feature>